<dbReference type="EMBL" id="CP009112">
    <property type="protein sequence ID" value="ANS32364.1"/>
    <property type="molecule type" value="Genomic_DNA"/>
</dbReference>
<dbReference type="RefSeq" id="WP_065493691.1">
    <property type="nucleotide sequence ID" value="NZ_CP009112.1"/>
</dbReference>
<keyword evidence="2" id="KW-0614">Plasmid</keyword>
<dbReference type="Gene3D" id="3.20.20.210">
    <property type="match status" value="1"/>
</dbReference>
<geneLocation type="plasmid" evidence="2">
    <name>pR1CP1</name>
</geneLocation>
<geneLocation type="plasmid" evidence="3">
    <name>pr1cp1</name>
</geneLocation>
<evidence type="ECO:0000313" key="2">
    <source>
        <dbReference type="EMBL" id="ANS32364.1"/>
    </source>
</evidence>
<proteinExistence type="predicted"/>
<reference evidence="2 3" key="1">
    <citation type="submission" date="2014-07" db="EMBL/GenBank/DDBJ databases">
        <authorList>
            <person name="Zhang J.E."/>
            <person name="Yang H."/>
            <person name="Guo J."/>
            <person name="Deng Z."/>
            <person name="Luo H."/>
            <person name="Luo M."/>
            <person name="Zhao B."/>
        </authorList>
    </citation>
    <scope>NUCLEOTIDE SEQUENCE [LARGE SCALE GENOMIC DNA]</scope>
    <source>
        <strain evidence="2 3">1CP</strain>
        <plasmid evidence="3">Plasmid pr1cp1</plasmid>
        <plasmid evidence="2">pR1CP1</plasmid>
    </source>
</reference>
<evidence type="ECO:0008006" key="4">
    <source>
        <dbReference type="Google" id="ProtNLM"/>
    </source>
</evidence>
<accession>A0A1B1KIF3</accession>
<sequence length="361" mass="40042">MPATAAHFNGSVNLAEAASVFTEIAQRVPRGLRRLPDGETGERSNWIVYQLPKFAECPQLVSSAANGDMDYSVMPRFELSDNATAEDIVWPDLGYAAAYRGSYEVFRSLRSSGVLPSDVRFQVQYPTPLASVASWTIPEQHVIIEESYRRALFADLDELLDSVPHESIAVQWDVAIEFGILEKCFPSDPSLDFDSIVDRIARCVARVPPDVPVGLHLCYGDLGHKHFAEPDSLELQVRMVNELLRRSRRVINWVSFTVPQDRDDQPYFAPLSDILATAKTELAFGIVPYRPDDQPDGTVERQVAAIDAMLGAQTTWAVSTECGLGRSGRDEVLRLLDLHREILEMSTQGTIGGEGTEDGVF</sequence>
<dbReference type="EMBL" id="CP009112">
    <property type="protein sequence ID" value="ANS32271.1"/>
    <property type="molecule type" value="Genomic_DNA"/>
</dbReference>
<dbReference type="AlphaFoldDB" id="A0A1B1KIF3"/>
<dbReference type="SUPFAM" id="SSF51726">
    <property type="entry name" value="UROD/MetE-like"/>
    <property type="match status" value="1"/>
</dbReference>
<dbReference type="Proteomes" id="UP000186108">
    <property type="component" value="Plasmid pR1CP1"/>
</dbReference>
<name>A0A1B1KIF3_RHOOP</name>
<evidence type="ECO:0000313" key="1">
    <source>
        <dbReference type="EMBL" id="ANS32271.1"/>
    </source>
</evidence>
<dbReference type="PATRIC" id="fig|37919.13.peg.8084"/>
<organism evidence="2 3">
    <name type="scientific">Rhodococcus opacus</name>
    <name type="common">Nocardia opaca</name>
    <dbReference type="NCBI Taxonomy" id="37919"/>
    <lineage>
        <taxon>Bacteria</taxon>
        <taxon>Bacillati</taxon>
        <taxon>Actinomycetota</taxon>
        <taxon>Actinomycetes</taxon>
        <taxon>Mycobacteriales</taxon>
        <taxon>Nocardiaceae</taxon>
        <taxon>Rhodococcus</taxon>
    </lineage>
</organism>
<dbReference type="InterPro" id="IPR038071">
    <property type="entry name" value="UROD/MetE-like_sf"/>
</dbReference>
<protein>
    <recommendedName>
        <fullName evidence="4">Cobalamin-independent methionine synthase MetE C-terminal/archaeal domain-containing protein</fullName>
    </recommendedName>
</protein>
<gene>
    <name evidence="1" type="ORF">R1CP_38375</name>
    <name evidence="2" type="ORF">R1CP_38880</name>
</gene>
<evidence type="ECO:0000313" key="3">
    <source>
        <dbReference type="Proteomes" id="UP000186108"/>
    </source>
</evidence>